<feature type="chain" id="PRO_5032708565" evidence="2">
    <location>
        <begin position="24"/>
        <end position="141"/>
    </location>
</feature>
<keyword evidence="1" id="KW-1133">Transmembrane helix</keyword>
<feature type="signal peptide" evidence="2">
    <location>
        <begin position="1"/>
        <end position="23"/>
    </location>
</feature>
<keyword evidence="4" id="KW-1185">Reference proteome</keyword>
<evidence type="ECO:0000256" key="2">
    <source>
        <dbReference type="SAM" id="SignalP"/>
    </source>
</evidence>
<dbReference type="Gene3D" id="2.10.60.10">
    <property type="entry name" value="CD59"/>
    <property type="match status" value="1"/>
</dbReference>
<keyword evidence="1" id="KW-0472">Membrane</keyword>
<name>A0A814M8U6_9BILA</name>
<proteinExistence type="predicted"/>
<organism evidence="3 4">
    <name type="scientific">Brachionus calyciflorus</name>
    <dbReference type="NCBI Taxonomy" id="104777"/>
    <lineage>
        <taxon>Eukaryota</taxon>
        <taxon>Metazoa</taxon>
        <taxon>Spiralia</taxon>
        <taxon>Gnathifera</taxon>
        <taxon>Rotifera</taxon>
        <taxon>Eurotatoria</taxon>
        <taxon>Monogononta</taxon>
        <taxon>Pseudotrocha</taxon>
        <taxon>Ploima</taxon>
        <taxon>Brachionidae</taxon>
        <taxon>Brachionus</taxon>
    </lineage>
</organism>
<dbReference type="SUPFAM" id="SSF57302">
    <property type="entry name" value="Snake toxin-like"/>
    <property type="match status" value="1"/>
</dbReference>
<dbReference type="InterPro" id="IPR045860">
    <property type="entry name" value="Snake_toxin-like_sf"/>
</dbReference>
<keyword evidence="1" id="KW-0812">Transmembrane</keyword>
<keyword evidence="2" id="KW-0732">Signal</keyword>
<evidence type="ECO:0000313" key="4">
    <source>
        <dbReference type="Proteomes" id="UP000663879"/>
    </source>
</evidence>
<gene>
    <name evidence="3" type="ORF">OXX778_LOCUS19947</name>
</gene>
<feature type="transmembrane region" description="Helical" evidence="1">
    <location>
        <begin position="119"/>
        <end position="140"/>
    </location>
</feature>
<accession>A0A814M8U6</accession>
<sequence>MNFSLKVIVFVTTVLYTGQKIEALKCHATIGSTDGSLKYDNVQTCKNEQTCVHAPFLQYDNDKTFWVGGCAPLKFCYNELIANEYIETTIQTYLQKSIKVWRIQKKNCCTTDLCNNRSGSIYAIQLITLLSPIIFLALNLF</sequence>
<dbReference type="AlphaFoldDB" id="A0A814M8U6"/>
<dbReference type="EMBL" id="CAJNOC010006334">
    <property type="protein sequence ID" value="CAF1075595.1"/>
    <property type="molecule type" value="Genomic_DNA"/>
</dbReference>
<dbReference type="Proteomes" id="UP000663879">
    <property type="component" value="Unassembled WGS sequence"/>
</dbReference>
<dbReference type="OrthoDB" id="10386386at2759"/>
<protein>
    <submittedName>
        <fullName evidence="3">Uncharacterized protein</fullName>
    </submittedName>
</protein>
<comment type="caution">
    <text evidence="3">The sequence shown here is derived from an EMBL/GenBank/DDBJ whole genome shotgun (WGS) entry which is preliminary data.</text>
</comment>
<evidence type="ECO:0000256" key="1">
    <source>
        <dbReference type="SAM" id="Phobius"/>
    </source>
</evidence>
<evidence type="ECO:0000313" key="3">
    <source>
        <dbReference type="EMBL" id="CAF1075595.1"/>
    </source>
</evidence>
<reference evidence="3" key="1">
    <citation type="submission" date="2021-02" db="EMBL/GenBank/DDBJ databases">
        <authorList>
            <person name="Nowell W R."/>
        </authorList>
    </citation>
    <scope>NUCLEOTIDE SEQUENCE</scope>
    <source>
        <strain evidence="3">Ploen Becks lab</strain>
    </source>
</reference>